<evidence type="ECO:0000256" key="7">
    <source>
        <dbReference type="SAM" id="MobiDB-lite"/>
    </source>
</evidence>
<proteinExistence type="inferred from homology"/>
<comment type="similarity">
    <text evidence="2">Belongs to the lambda interferon family.</text>
</comment>
<evidence type="ECO:0000313" key="10">
    <source>
        <dbReference type="Proteomes" id="UP000335636"/>
    </source>
</evidence>
<name>A0A5E4AHH5_MARMO</name>
<gene>
    <name evidence="9" type="ORF">MONAX_5E045009</name>
</gene>
<feature type="transmembrane region" description="Helical" evidence="8">
    <location>
        <begin position="74"/>
        <end position="92"/>
    </location>
</feature>
<dbReference type="FunFam" id="1.20.1250.60:FF:000001">
    <property type="entry name" value="Interferon lambda 1"/>
    <property type="match status" value="1"/>
</dbReference>
<comment type="caution">
    <text evidence="9">The sequence shown here is derived from an EMBL/GenBank/DDBJ whole genome shotgun (WGS) entry which is preliminary data.</text>
</comment>
<reference evidence="9" key="1">
    <citation type="submission" date="2019-04" db="EMBL/GenBank/DDBJ databases">
        <authorList>
            <person name="Alioto T."/>
            <person name="Alioto T."/>
        </authorList>
    </citation>
    <scope>NUCLEOTIDE SEQUENCE [LARGE SCALE GENOMIC DNA]</scope>
</reference>
<dbReference type="GO" id="GO:0005125">
    <property type="term" value="F:cytokine activity"/>
    <property type="evidence" value="ECO:0007669"/>
    <property type="project" value="UniProtKB-KW"/>
</dbReference>
<dbReference type="Proteomes" id="UP000335636">
    <property type="component" value="Unassembled WGS sequence"/>
</dbReference>
<dbReference type="GO" id="GO:0045087">
    <property type="term" value="P:innate immune response"/>
    <property type="evidence" value="ECO:0007669"/>
    <property type="project" value="TreeGrafter"/>
</dbReference>
<accession>A0A5E4AHH5</accession>
<protein>
    <submittedName>
        <fullName evidence="9">Uncharacterized protein</fullName>
    </submittedName>
</protein>
<comment type="subcellular location">
    <subcellularLocation>
        <location evidence="1">Secreted</location>
    </subcellularLocation>
</comment>
<evidence type="ECO:0000256" key="3">
    <source>
        <dbReference type="ARBA" id="ARBA00022514"/>
    </source>
</evidence>
<dbReference type="InterPro" id="IPR029177">
    <property type="entry name" value="INF_lambda"/>
</dbReference>
<sequence length="381" mass="41368">MTLRKGTRDEAQERSFLGGLVAVGPVDTGCGLGLQGDSAQALPAVTLPLSGPEGAGGSQGAEGQLRPEMRPRSGAFWVALWLWVLWTLGVASDSRGTVPRRCLLSHYRFLDPKALAAVKALRDSYSCAGLRHVARSIADAQEVLRGLRHPEMLPGTDQTLQLLAAAGRDLETCPLTLSSRGPGAAAGCWLLLTLTSAVLTRTRAVPVPSPLSAHPDARDCDMAQFKTLAPRELQAFRKARDAFEESLLLKDLECRSPLLPRPWDLRQLQVWERPVALQAELALTLRVLGTMANSTLGDVLDQPLHTLGHIQSQLQACALAQPTAGPRPQGRHRHRLSHWLQRLQQAPEKESPVCLEASVTFNLLRLLVRDLKCVASGHLCV</sequence>
<dbReference type="Gene3D" id="1.20.1250.60">
    <property type="entry name" value="Interferon lambda"/>
    <property type="match status" value="1"/>
</dbReference>
<dbReference type="Pfam" id="PF15177">
    <property type="entry name" value="IL28A"/>
    <property type="match status" value="1"/>
</dbReference>
<dbReference type="InterPro" id="IPR038326">
    <property type="entry name" value="IFN-lambda_sf"/>
</dbReference>
<keyword evidence="8" id="KW-1133">Transmembrane helix</keyword>
<dbReference type="GO" id="GO:0005615">
    <property type="term" value="C:extracellular space"/>
    <property type="evidence" value="ECO:0007669"/>
    <property type="project" value="UniProtKB-KW"/>
</dbReference>
<keyword evidence="6" id="KW-0051">Antiviral defense</keyword>
<organism evidence="9 10">
    <name type="scientific">Marmota monax</name>
    <name type="common">Woodchuck</name>
    <dbReference type="NCBI Taxonomy" id="9995"/>
    <lineage>
        <taxon>Eukaryota</taxon>
        <taxon>Metazoa</taxon>
        <taxon>Chordata</taxon>
        <taxon>Craniata</taxon>
        <taxon>Vertebrata</taxon>
        <taxon>Euteleostomi</taxon>
        <taxon>Mammalia</taxon>
        <taxon>Eutheria</taxon>
        <taxon>Euarchontoglires</taxon>
        <taxon>Glires</taxon>
        <taxon>Rodentia</taxon>
        <taxon>Sciuromorpha</taxon>
        <taxon>Sciuridae</taxon>
        <taxon>Xerinae</taxon>
        <taxon>Marmotini</taxon>
        <taxon>Marmota</taxon>
    </lineage>
</organism>
<evidence type="ECO:0000256" key="6">
    <source>
        <dbReference type="ARBA" id="ARBA00023118"/>
    </source>
</evidence>
<evidence type="ECO:0000256" key="5">
    <source>
        <dbReference type="ARBA" id="ARBA00022729"/>
    </source>
</evidence>
<feature type="region of interest" description="Disordered" evidence="7">
    <location>
        <begin position="46"/>
        <end position="66"/>
    </location>
</feature>
<keyword evidence="10" id="KW-1185">Reference proteome</keyword>
<evidence type="ECO:0000256" key="8">
    <source>
        <dbReference type="SAM" id="Phobius"/>
    </source>
</evidence>
<evidence type="ECO:0000256" key="1">
    <source>
        <dbReference type="ARBA" id="ARBA00004613"/>
    </source>
</evidence>
<dbReference type="PANTHER" id="PTHR31943:SF1">
    <property type="entry name" value="INTERFERON LAMBDA-2-RELATED"/>
    <property type="match status" value="1"/>
</dbReference>
<keyword evidence="3" id="KW-0202">Cytokine</keyword>
<keyword evidence="4" id="KW-0964">Secreted</keyword>
<dbReference type="AlphaFoldDB" id="A0A5E4AHH5"/>
<evidence type="ECO:0000313" key="9">
    <source>
        <dbReference type="EMBL" id="VTJ56241.1"/>
    </source>
</evidence>
<dbReference type="GO" id="GO:0051607">
    <property type="term" value="P:defense response to virus"/>
    <property type="evidence" value="ECO:0007669"/>
    <property type="project" value="UniProtKB-KW"/>
</dbReference>
<evidence type="ECO:0000256" key="2">
    <source>
        <dbReference type="ARBA" id="ARBA00008717"/>
    </source>
</evidence>
<keyword evidence="8" id="KW-0472">Membrane</keyword>
<dbReference type="EMBL" id="CABDUW010000063">
    <property type="protein sequence ID" value="VTJ56241.1"/>
    <property type="molecule type" value="Genomic_DNA"/>
</dbReference>
<evidence type="ECO:0000256" key="4">
    <source>
        <dbReference type="ARBA" id="ARBA00022525"/>
    </source>
</evidence>
<dbReference type="GO" id="GO:0007259">
    <property type="term" value="P:cell surface receptor signaling pathway via JAK-STAT"/>
    <property type="evidence" value="ECO:0007669"/>
    <property type="project" value="InterPro"/>
</dbReference>
<dbReference type="GO" id="GO:0050778">
    <property type="term" value="P:positive regulation of immune response"/>
    <property type="evidence" value="ECO:0007669"/>
    <property type="project" value="InterPro"/>
</dbReference>
<keyword evidence="8" id="KW-0812">Transmembrane</keyword>
<keyword evidence="5" id="KW-0732">Signal</keyword>
<dbReference type="PANTHER" id="PTHR31943">
    <property type="entry name" value="INTERLEUKIN-28 AND 29"/>
    <property type="match status" value="1"/>
</dbReference>